<evidence type="ECO:0000313" key="1">
    <source>
        <dbReference type="EMBL" id="KAH7908418.1"/>
    </source>
</evidence>
<evidence type="ECO:0000313" key="2">
    <source>
        <dbReference type="Proteomes" id="UP000790377"/>
    </source>
</evidence>
<dbReference type="Proteomes" id="UP000790377">
    <property type="component" value="Unassembled WGS sequence"/>
</dbReference>
<gene>
    <name evidence="1" type="ORF">BJ138DRAFT_356008</name>
</gene>
<comment type="caution">
    <text evidence="1">The sequence shown here is derived from an EMBL/GenBank/DDBJ whole genome shotgun (WGS) entry which is preliminary data.</text>
</comment>
<name>A0ACB8A5S2_9AGAM</name>
<keyword evidence="2" id="KW-1185">Reference proteome</keyword>
<sequence length="435" mass="49307">MVYDIVAIPAATSSENLQALEEVKDFCTTDLGRGGHERWTYHILPEPMLSAELESRSNACSRRYVDSVTFQPCAAYATLNQDRYSIEDWDLPGGTWTFTAIFDGHCGHDTVNYVHKRLPLMIRMSLQALLQSTSNSPVNPELVSKILVNSIRHLDDSIRSDLFSLLSPEQLDNMSEAQLNQHILHYYPEWSDLSAKCTQGSTVLVALTDSQKKNLWVANLGDSQAVLGKRGPCGKWFATAINSMHNGNNVTERRRIMREHPGEQYCVSDNRVIGYLAPTRAVGDTWLKLPGMYTRRVFARHTPDWLSPTLIQQYAKRLITPPYVSNIPEIHHHSLNTNSREEIFLMLCSDGLPDLYDGIDIHLDDQQMVDRWVQIVGRSLSSRVEKDGVVPANLALRLLRDAIGGDNVELVSRNVTLEMEDKWMDDVTILIQRFQ</sequence>
<dbReference type="EMBL" id="MU267823">
    <property type="protein sequence ID" value="KAH7908418.1"/>
    <property type="molecule type" value="Genomic_DNA"/>
</dbReference>
<protein>
    <submittedName>
        <fullName evidence="1">Phosphatase 2C-like domain-containing protein</fullName>
    </submittedName>
</protein>
<proteinExistence type="predicted"/>
<organism evidence="1 2">
    <name type="scientific">Hygrophoropsis aurantiaca</name>
    <dbReference type="NCBI Taxonomy" id="72124"/>
    <lineage>
        <taxon>Eukaryota</taxon>
        <taxon>Fungi</taxon>
        <taxon>Dikarya</taxon>
        <taxon>Basidiomycota</taxon>
        <taxon>Agaricomycotina</taxon>
        <taxon>Agaricomycetes</taxon>
        <taxon>Agaricomycetidae</taxon>
        <taxon>Boletales</taxon>
        <taxon>Coniophorineae</taxon>
        <taxon>Hygrophoropsidaceae</taxon>
        <taxon>Hygrophoropsis</taxon>
    </lineage>
</organism>
<accession>A0ACB8A5S2</accession>
<reference evidence="1" key="1">
    <citation type="journal article" date="2021" name="New Phytol.">
        <title>Evolutionary innovations through gain and loss of genes in the ectomycorrhizal Boletales.</title>
        <authorList>
            <person name="Wu G."/>
            <person name="Miyauchi S."/>
            <person name="Morin E."/>
            <person name="Kuo A."/>
            <person name="Drula E."/>
            <person name="Varga T."/>
            <person name="Kohler A."/>
            <person name="Feng B."/>
            <person name="Cao Y."/>
            <person name="Lipzen A."/>
            <person name="Daum C."/>
            <person name="Hundley H."/>
            <person name="Pangilinan J."/>
            <person name="Johnson J."/>
            <person name="Barry K."/>
            <person name="LaButti K."/>
            <person name="Ng V."/>
            <person name="Ahrendt S."/>
            <person name="Min B."/>
            <person name="Choi I.G."/>
            <person name="Park H."/>
            <person name="Plett J.M."/>
            <person name="Magnuson J."/>
            <person name="Spatafora J.W."/>
            <person name="Nagy L.G."/>
            <person name="Henrissat B."/>
            <person name="Grigoriev I.V."/>
            <person name="Yang Z.L."/>
            <person name="Xu J."/>
            <person name="Martin F.M."/>
        </authorList>
    </citation>
    <scope>NUCLEOTIDE SEQUENCE</scope>
    <source>
        <strain evidence="1">ATCC 28755</strain>
    </source>
</reference>